<proteinExistence type="predicted"/>
<comment type="caution">
    <text evidence="1">The sequence shown here is derived from an EMBL/GenBank/DDBJ whole genome shotgun (WGS) entry which is preliminary data.</text>
</comment>
<reference evidence="1" key="1">
    <citation type="submission" date="2021-03" db="EMBL/GenBank/DDBJ databases">
        <title>Evolutionary priming and transition to the ectomycorrhizal habit in an iconic lineage of mushroom-forming fungi: is preadaptation a requirement?</title>
        <authorList>
            <consortium name="DOE Joint Genome Institute"/>
            <person name="Looney B.P."/>
            <person name="Miyauchi S."/>
            <person name="Morin E."/>
            <person name="Drula E."/>
            <person name="Courty P.E."/>
            <person name="Chicoki N."/>
            <person name="Fauchery L."/>
            <person name="Kohler A."/>
            <person name="Kuo A."/>
            <person name="LaButti K."/>
            <person name="Pangilinan J."/>
            <person name="Lipzen A."/>
            <person name="Riley R."/>
            <person name="Andreopoulos W."/>
            <person name="He G."/>
            <person name="Johnson J."/>
            <person name="Barry K.W."/>
            <person name="Grigoriev I.V."/>
            <person name="Nagy L."/>
            <person name="Hibbett D."/>
            <person name="Henrissat B."/>
            <person name="Matheny P.B."/>
            <person name="Labbe J."/>
            <person name="Martin A.F."/>
        </authorList>
    </citation>
    <scope>NUCLEOTIDE SEQUENCE</scope>
    <source>
        <strain evidence="1">BPL698</strain>
    </source>
</reference>
<sequence length="568" mass="61342">MAKPDFASPPLRTSLFPPSYRVNRVPRSRPRPSLPGILATFATISASLLSAHGYPVESPLPFLYPLSVLEPTRSISKRSPASSPSDPGASTTPPDGLWHKTGWSLYGSTYRPGRCTPPSPAADVAYEGIGNPAGAQPTDYDFPPSDDFNTATLPTGWNTLYNDASSRHGTVVIIVLSVALAIIIVMMMFTCVFWRRKLALKRDPEKKERAASDIADDDSHSSIREAKAAQRRWSKAVIRWRDNIRSSARRRRTNRTLGSSTSSTILFQEERQENNPTLEGSLSHPQSRSSSPTFSQQSLILTHPDVHTPSMASLHAAHSQAQTSQALSPQALPSDTSSLKPPLSSSLPTQPPAYHVQHVPSSPSPPPDASPEYTYADCGGSGPSKAPLSLRSQFQPHCGDNSHLTSLSGHVATDDKTILSLRAALASAPPVSNTHSLQSASVPSMEDEDVSALLSESRPSSPSDAHDYEPHPPYTPPRFLLPPPPSKGKQKFDYSHELDIGENFDLTVEPGLSPSAPPCEESVGVPSAPPPDFDVHSCTGNATTLRIRRLGFYYLHVEDGCTRNDGHG</sequence>
<organism evidence="1 2">
    <name type="scientific">Russula earlei</name>
    <dbReference type="NCBI Taxonomy" id="71964"/>
    <lineage>
        <taxon>Eukaryota</taxon>
        <taxon>Fungi</taxon>
        <taxon>Dikarya</taxon>
        <taxon>Basidiomycota</taxon>
        <taxon>Agaricomycotina</taxon>
        <taxon>Agaricomycetes</taxon>
        <taxon>Russulales</taxon>
        <taxon>Russulaceae</taxon>
        <taxon>Russula</taxon>
    </lineage>
</organism>
<protein>
    <submittedName>
        <fullName evidence="1">Uncharacterized protein</fullName>
    </submittedName>
</protein>
<accession>A0ACC0U9H8</accession>
<dbReference type="EMBL" id="JAGFNK010000094">
    <property type="protein sequence ID" value="KAI9508369.1"/>
    <property type="molecule type" value="Genomic_DNA"/>
</dbReference>
<gene>
    <name evidence="1" type="ORF">F5148DRAFT_1197236</name>
</gene>
<keyword evidence="2" id="KW-1185">Reference proteome</keyword>
<evidence type="ECO:0000313" key="2">
    <source>
        <dbReference type="Proteomes" id="UP001207468"/>
    </source>
</evidence>
<name>A0ACC0U9H8_9AGAM</name>
<dbReference type="Proteomes" id="UP001207468">
    <property type="component" value="Unassembled WGS sequence"/>
</dbReference>
<evidence type="ECO:0000313" key="1">
    <source>
        <dbReference type="EMBL" id="KAI9508369.1"/>
    </source>
</evidence>